<keyword evidence="8" id="KW-1185">Reference proteome</keyword>
<evidence type="ECO:0000256" key="1">
    <source>
        <dbReference type="ARBA" id="ARBA00006581"/>
    </source>
</evidence>
<dbReference type="Gene3D" id="2.70.40.10">
    <property type="match status" value="1"/>
</dbReference>
<dbReference type="Pfam" id="PF00692">
    <property type="entry name" value="dUTPase"/>
    <property type="match status" value="1"/>
</dbReference>
<comment type="catalytic activity">
    <reaction evidence="5">
        <text>dUTP + H2O = dUMP + diphosphate + H(+)</text>
        <dbReference type="Rhea" id="RHEA:10248"/>
        <dbReference type="ChEBI" id="CHEBI:15377"/>
        <dbReference type="ChEBI" id="CHEBI:15378"/>
        <dbReference type="ChEBI" id="CHEBI:33019"/>
        <dbReference type="ChEBI" id="CHEBI:61555"/>
        <dbReference type="ChEBI" id="CHEBI:246422"/>
        <dbReference type="EC" id="3.6.1.23"/>
    </reaction>
</comment>
<dbReference type="AlphaFoldDB" id="A0A2I1K7L2"/>
<dbReference type="InterPro" id="IPR008181">
    <property type="entry name" value="dUTPase"/>
</dbReference>
<feature type="domain" description="dUTPase-like" evidence="6">
    <location>
        <begin position="67"/>
        <end position="212"/>
    </location>
</feature>
<comment type="caution">
    <text evidence="7">The sequence shown here is derived from an EMBL/GenBank/DDBJ whole genome shotgun (WGS) entry which is preliminary data.</text>
</comment>
<evidence type="ECO:0000256" key="5">
    <source>
        <dbReference type="ARBA" id="ARBA00047686"/>
    </source>
</evidence>
<dbReference type="GO" id="GO:0006226">
    <property type="term" value="P:dUMP biosynthetic process"/>
    <property type="evidence" value="ECO:0007669"/>
    <property type="project" value="InterPro"/>
</dbReference>
<dbReference type="EMBL" id="PKGZ01000002">
    <property type="protein sequence ID" value="PKY91577.1"/>
    <property type="molecule type" value="Genomic_DNA"/>
</dbReference>
<evidence type="ECO:0000256" key="3">
    <source>
        <dbReference type="ARBA" id="ARBA00022801"/>
    </source>
</evidence>
<evidence type="ECO:0000259" key="6">
    <source>
        <dbReference type="Pfam" id="PF00692"/>
    </source>
</evidence>
<dbReference type="GO" id="GO:0000287">
    <property type="term" value="F:magnesium ion binding"/>
    <property type="evidence" value="ECO:0007669"/>
    <property type="project" value="InterPro"/>
</dbReference>
<dbReference type="PANTHER" id="PTHR11241:SF0">
    <property type="entry name" value="DEOXYURIDINE 5'-TRIPHOSPHATE NUCLEOTIDOHYDROLASE"/>
    <property type="match status" value="1"/>
</dbReference>
<dbReference type="GO" id="GO:0046081">
    <property type="term" value="P:dUTP catabolic process"/>
    <property type="evidence" value="ECO:0007669"/>
    <property type="project" value="InterPro"/>
</dbReference>
<dbReference type="EC" id="3.6.1.23" evidence="2"/>
<comment type="similarity">
    <text evidence="1">Belongs to the dUTPase family.</text>
</comment>
<organism evidence="7 8">
    <name type="scientific">Aerococcus christensenii</name>
    <dbReference type="NCBI Taxonomy" id="87541"/>
    <lineage>
        <taxon>Bacteria</taxon>
        <taxon>Bacillati</taxon>
        <taxon>Bacillota</taxon>
        <taxon>Bacilli</taxon>
        <taxon>Lactobacillales</taxon>
        <taxon>Aerococcaceae</taxon>
        <taxon>Aerococcus</taxon>
    </lineage>
</organism>
<evidence type="ECO:0000313" key="7">
    <source>
        <dbReference type="EMBL" id="PKY91577.1"/>
    </source>
</evidence>
<name>A0A2I1K7L2_9LACT</name>
<reference evidence="7 8" key="1">
    <citation type="submission" date="2017-12" db="EMBL/GenBank/DDBJ databases">
        <title>Phylogenetic diversity of female urinary microbiome.</title>
        <authorList>
            <person name="Thomas-White K."/>
            <person name="Wolfe A.J."/>
        </authorList>
    </citation>
    <scope>NUCLEOTIDE SEQUENCE [LARGE SCALE GENOMIC DNA]</scope>
    <source>
        <strain evidence="7 8">UMB0844</strain>
    </source>
</reference>
<dbReference type="GO" id="GO:0004170">
    <property type="term" value="F:dUTP diphosphatase activity"/>
    <property type="evidence" value="ECO:0007669"/>
    <property type="project" value="UniProtKB-EC"/>
</dbReference>
<keyword evidence="4" id="KW-0546">Nucleotide metabolism</keyword>
<dbReference type="InterPro" id="IPR029054">
    <property type="entry name" value="dUTPase-like"/>
</dbReference>
<sequence length="213" mass="23657">MYVIQKDKDYYLSEYGAFNYKINGAKLFESKEEAKKVASRLDGVELKELVLRDASDVLKVKKLSPTAKVPTKAHAEDAGWDIYADEDVIISNLTPHAIRTGIALELPKGTYGRLVGRSGLTLKTPLKINEGTIDEPYRGELVINAEYRGDLIGKITKGNSYISIEPKEPYVIHKGDKIAQLVIQEHLMDCKLKSVEDLSETKRGKNGFGSTGK</sequence>
<evidence type="ECO:0000256" key="2">
    <source>
        <dbReference type="ARBA" id="ARBA00012379"/>
    </source>
</evidence>
<dbReference type="InterPro" id="IPR033704">
    <property type="entry name" value="dUTPase_trimeric"/>
</dbReference>
<dbReference type="SUPFAM" id="SSF51283">
    <property type="entry name" value="dUTPase-like"/>
    <property type="match status" value="1"/>
</dbReference>
<evidence type="ECO:0000256" key="4">
    <source>
        <dbReference type="ARBA" id="ARBA00023080"/>
    </source>
</evidence>
<dbReference type="CDD" id="cd07557">
    <property type="entry name" value="trimeric_dUTPase"/>
    <property type="match status" value="1"/>
</dbReference>
<dbReference type="NCBIfam" id="TIGR00576">
    <property type="entry name" value="dut"/>
    <property type="match status" value="1"/>
</dbReference>
<evidence type="ECO:0000313" key="8">
    <source>
        <dbReference type="Proteomes" id="UP000234775"/>
    </source>
</evidence>
<proteinExistence type="inferred from homology"/>
<dbReference type="Proteomes" id="UP000234775">
    <property type="component" value="Unassembled WGS sequence"/>
</dbReference>
<protein>
    <recommendedName>
        <fullName evidence="2">dUTP diphosphatase</fullName>
        <ecNumber evidence="2">3.6.1.23</ecNumber>
    </recommendedName>
</protein>
<dbReference type="InterPro" id="IPR036157">
    <property type="entry name" value="dUTPase-like_sf"/>
</dbReference>
<dbReference type="PANTHER" id="PTHR11241">
    <property type="entry name" value="DEOXYURIDINE 5'-TRIPHOSPHATE NUCLEOTIDOHYDROLASE"/>
    <property type="match status" value="1"/>
</dbReference>
<accession>A0A2I1K7L2</accession>
<gene>
    <name evidence="7" type="ORF">CYJ27_02565</name>
</gene>
<keyword evidence="3" id="KW-0378">Hydrolase</keyword>
<dbReference type="RefSeq" id="WP_101659820.1">
    <property type="nucleotide sequence ID" value="NZ_PKGZ01000002.1"/>
</dbReference>